<protein>
    <recommendedName>
        <fullName evidence="3">SANT domain-containing protein</fullName>
    </recommendedName>
</protein>
<evidence type="ECO:0000259" key="3">
    <source>
        <dbReference type="PROSITE" id="PS51293"/>
    </source>
</evidence>
<dbReference type="AlphaFoldDB" id="A0AAW1Y0M3"/>
<dbReference type="InterPro" id="IPR039467">
    <property type="entry name" value="TFIIIB_B''_Myb"/>
</dbReference>
<feature type="transmembrane region" description="Helical" evidence="2">
    <location>
        <begin position="346"/>
        <end position="365"/>
    </location>
</feature>
<feature type="compositionally biased region" description="Polar residues" evidence="1">
    <location>
        <begin position="33"/>
        <end position="46"/>
    </location>
</feature>
<name>A0AAW1Y0M3_RUBAR</name>
<dbReference type="PANTHER" id="PTHR22929">
    <property type="entry name" value="RNA POLYMERASE III TRANSCRIPTION INITIATION FACTOR B"/>
    <property type="match status" value="1"/>
</dbReference>
<comment type="caution">
    <text evidence="4">The sequence shown here is derived from an EMBL/GenBank/DDBJ whole genome shotgun (WGS) entry which is preliminary data.</text>
</comment>
<accession>A0AAW1Y0M3</accession>
<dbReference type="CDD" id="cd00167">
    <property type="entry name" value="SANT"/>
    <property type="match status" value="1"/>
</dbReference>
<organism evidence="4 5">
    <name type="scientific">Rubus argutus</name>
    <name type="common">Southern blackberry</name>
    <dbReference type="NCBI Taxonomy" id="59490"/>
    <lineage>
        <taxon>Eukaryota</taxon>
        <taxon>Viridiplantae</taxon>
        <taxon>Streptophyta</taxon>
        <taxon>Embryophyta</taxon>
        <taxon>Tracheophyta</taxon>
        <taxon>Spermatophyta</taxon>
        <taxon>Magnoliopsida</taxon>
        <taxon>eudicotyledons</taxon>
        <taxon>Gunneridae</taxon>
        <taxon>Pentapetalae</taxon>
        <taxon>rosids</taxon>
        <taxon>fabids</taxon>
        <taxon>Rosales</taxon>
        <taxon>Rosaceae</taxon>
        <taxon>Rosoideae</taxon>
        <taxon>Rosoideae incertae sedis</taxon>
        <taxon>Rubus</taxon>
    </lineage>
</organism>
<gene>
    <name evidence="4" type="ORF">M0R45_008236</name>
</gene>
<dbReference type="SUPFAM" id="SSF46689">
    <property type="entry name" value="Homeodomain-like"/>
    <property type="match status" value="1"/>
</dbReference>
<feature type="domain" description="SANT" evidence="3">
    <location>
        <begin position="285"/>
        <end position="328"/>
    </location>
</feature>
<dbReference type="SMART" id="SM00717">
    <property type="entry name" value="SANT"/>
    <property type="match status" value="1"/>
</dbReference>
<dbReference type="PROSITE" id="PS51293">
    <property type="entry name" value="SANT"/>
    <property type="match status" value="1"/>
</dbReference>
<evidence type="ECO:0000313" key="4">
    <source>
        <dbReference type="EMBL" id="KAK9942582.1"/>
    </source>
</evidence>
<dbReference type="PANTHER" id="PTHR22929:SF0">
    <property type="entry name" value="TRANSCRIPTION FACTOR TFIIIB COMPONENT B'' HOMOLOG"/>
    <property type="match status" value="1"/>
</dbReference>
<evidence type="ECO:0000313" key="5">
    <source>
        <dbReference type="Proteomes" id="UP001457282"/>
    </source>
</evidence>
<feature type="transmembrane region" description="Helical" evidence="2">
    <location>
        <begin position="60"/>
        <end position="83"/>
    </location>
</feature>
<feature type="region of interest" description="Disordered" evidence="1">
    <location>
        <begin position="15"/>
        <end position="49"/>
    </location>
</feature>
<dbReference type="Gene3D" id="1.10.10.60">
    <property type="entry name" value="Homeodomain-like"/>
    <property type="match status" value="1"/>
</dbReference>
<dbReference type="GO" id="GO:0000126">
    <property type="term" value="C:transcription factor TFIIIB complex"/>
    <property type="evidence" value="ECO:0007669"/>
    <property type="project" value="TreeGrafter"/>
</dbReference>
<reference evidence="4 5" key="1">
    <citation type="journal article" date="2023" name="G3 (Bethesda)">
        <title>A chromosome-length genome assembly and annotation of blackberry (Rubus argutus, cv. 'Hillquist').</title>
        <authorList>
            <person name="Bruna T."/>
            <person name="Aryal R."/>
            <person name="Dudchenko O."/>
            <person name="Sargent D.J."/>
            <person name="Mead D."/>
            <person name="Buti M."/>
            <person name="Cavallini A."/>
            <person name="Hytonen T."/>
            <person name="Andres J."/>
            <person name="Pham M."/>
            <person name="Weisz D."/>
            <person name="Mascagni F."/>
            <person name="Usai G."/>
            <person name="Natali L."/>
            <person name="Bassil N."/>
            <person name="Fernandez G.E."/>
            <person name="Lomsadze A."/>
            <person name="Armour M."/>
            <person name="Olukolu B."/>
            <person name="Poorten T."/>
            <person name="Britton C."/>
            <person name="Davik J."/>
            <person name="Ashrafi H."/>
            <person name="Aiden E.L."/>
            <person name="Borodovsky M."/>
            <person name="Worthington M."/>
        </authorList>
    </citation>
    <scope>NUCLEOTIDE SEQUENCE [LARGE SCALE GENOMIC DNA]</scope>
    <source>
        <strain evidence="4">PI 553951</strain>
    </source>
</reference>
<dbReference type="Pfam" id="PF15963">
    <property type="entry name" value="Myb_DNA-bind_7"/>
    <property type="match status" value="1"/>
</dbReference>
<evidence type="ECO:0000256" key="1">
    <source>
        <dbReference type="SAM" id="MobiDB-lite"/>
    </source>
</evidence>
<sequence length="380" mass="42956">MDDLDFEPVPVRVAGRFRPKTTKPSESAAAGTLQPSVAASNGSEGSHSVFGKSASENADIFSGLNVFIFLTKLQVVQCLLLPASHLTRSMREKTKVDGSFSEFEALDVVSEVPFQLEAVLKNFTQAQRDVHDPLSPNFGDSIAPNPTPNFQVNAENLAETTQLDEAVFGDAAHSEVCGKGRKSENGKASTCQIVLRSSKKQKTCDKSLLEIPEDEIDPQKLPIKDLIRLQEYRERLAIKEAEKSKTPASNQSAYNEFHREASHNEENFGFEQYRSSDEDQADGQKDTELFYEGIEQFGSDFSMIAQLFPGRTRHQIKLKFKKEDRQNPLRINEAFRRHSKGEVQDLLLTYCLSLPFYLPLFFFLFHQIPYYPPCRTEMWL</sequence>
<dbReference type="GO" id="GO:0001156">
    <property type="term" value="F:TFIIIC-class transcription factor complex binding"/>
    <property type="evidence" value="ECO:0007669"/>
    <property type="project" value="TreeGrafter"/>
</dbReference>
<keyword evidence="2" id="KW-0812">Transmembrane</keyword>
<keyword evidence="2" id="KW-1133">Transmembrane helix</keyword>
<dbReference type="InterPro" id="IPR001005">
    <property type="entry name" value="SANT/Myb"/>
</dbReference>
<proteinExistence type="predicted"/>
<keyword evidence="2" id="KW-0472">Membrane</keyword>
<dbReference type="GO" id="GO:0070898">
    <property type="term" value="P:RNA polymerase III preinitiation complex assembly"/>
    <property type="evidence" value="ECO:0007669"/>
    <property type="project" value="TreeGrafter"/>
</dbReference>
<evidence type="ECO:0000256" key="2">
    <source>
        <dbReference type="SAM" id="Phobius"/>
    </source>
</evidence>
<dbReference type="InterPro" id="IPR017884">
    <property type="entry name" value="SANT_dom"/>
</dbReference>
<dbReference type="Proteomes" id="UP001457282">
    <property type="component" value="Unassembled WGS sequence"/>
</dbReference>
<dbReference type="InterPro" id="IPR009057">
    <property type="entry name" value="Homeodomain-like_sf"/>
</dbReference>
<dbReference type="EMBL" id="JBEDUW010000002">
    <property type="protein sequence ID" value="KAK9942582.1"/>
    <property type="molecule type" value="Genomic_DNA"/>
</dbReference>
<keyword evidence="5" id="KW-1185">Reference proteome</keyword>